<dbReference type="InterPro" id="IPR006015">
    <property type="entry name" value="Universal_stress_UspA"/>
</dbReference>
<feature type="domain" description="UspA" evidence="2">
    <location>
        <begin position="52"/>
        <end position="172"/>
    </location>
</feature>
<evidence type="ECO:0000259" key="2">
    <source>
        <dbReference type="Pfam" id="PF00582"/>
    </source>
</evidence>
<dbReference type="PANTHER" id="PTHR46268:SF6">
    <property type="entry name" value="UNIVERSAL STRESS PROTEIN UP12"/>
    <property type="match status" value="1"/>
</dbReference>
<dbReference type="AlphaFoldDB" id="A0A928VYE0"/>
<feature type="domain" description="UspA" evidence="2">
    <location>
        <begin position="1"/>
        <end position="43"/>
    </location>
</feature>
<dbReference type="RefSeq" id="WP_264322637.1">
    <property type="nucleotide sequence ID" value="NZ_JADEXN010000365.1"/>
</dbReference>
<dbReference type="PANTHER" id="PTHR46268">
    <property type="entry name" value="STRESS RESPONSE PROTEIN NHAX"/>
    <property type="match status" value="1"/>
</dbReference>
<dbReference type="Pfam" id="PF00582">
    <property type="entry name" value="Usp"/>
    <property type="match status" value="2"/>
</dbReference>
<evidence type="ECO:0000313" key="4">
    <source>
        <dbReference type="Proteomes" id="UP000621799"/>
    </source>
</evidence>
<feature type="non-terminal residue" evidence="3">
    <location>
        <position position="1"/>
    </location>
</feature>
<dbReference type="InterPro" id="IPR006016">
    <property type="entry name" value="UspA"/>
</dbReference>
<dbReference type="SUPFAM" id="SSF52402">
    <property type="entry name" value="Adenine nucleotide alpha hydrolases-like"/>
    <property type="match status" value="2"/>
</dbReference>
<proteinExistence type="inferred from homology"/>
<dbReference type="Proteomes" id="UP000621799">
    <property type="component" value="Unassembled WGS sequence"/>
</dbReference>
<evidence type="ECO:0000256" key="1">
    <source>
        <dbReference type="ARBA" id="ARBA00008791"/>
    </source>
</evidence>
<organism evidence="3 4">
    <name type="scientific">Zarconia navalis LEGE 11467</name>
    <dbReference type="NCBI Taxonomy" id="1828826"/>
    <lineage>
        <taxon>Bacteria</taxon>
        <taxon>Bacillati</taxon>
        <taxon>Cyanobacteriota</taxon>
        <taxon>Cyanophyceae</taxon>
        <taxon>Oscillatoriophycideae</taxon>
        <taxon>Oscillatoriales</taxon>
        <taxon>Oscillatoriales incertae sedis</taxon>
        <taxon>Zarconia</taxon>
        <taxon>Zarconia navalis</taxon>
    </lineage>
</organism>
<comment type="caution">
    <text evidence="3">The sequence shown here is derived from an EMBL/GenBank/DDBJ whole genome shotgun (WGS) entry which is preliminary data.</text>
</comment>
<dbReference type="CDD" id="cd00293">
    <property type="entry name" value="USP-like"/>
    <property type="match status" value="2"/>
</dbReference>
<gene>
    <name evidence="3" type="ORF">IQ235_17025</name>
</gene>
<accession>A0A928VYE0</accession>
<keyword evidence="4" id="KW-1185">Reference proteome</keyword>
<dbReference type="EMBL" id="JADEXN010000365">
    <property type="protein sequence ID" value="MBE9042477.1"/>
    <property type="molecule type" value="Genomic_DNA"/>
</dbReference>
<dbReference type="PRINTS" id="PR01438">
    <property type="entry name" value="UNVRSLSTRESS"/>
</dbReference>
<sequence>ARERDASAIVMGWSEEIGLRSRLFGTLIDSVLQSSHCPVLVVRFVETPLRVRRILVPVKVLTPQAVRTVRFAQLLAQIHGATVTLLHVSSPQTPREQIAATGEAFSQVLQEGDVEFEMQMVSSDNPVDRILEASRTSDLMVWRSQRRYTVAGLAASDVTTRVMEHLACSMLLFGEPQVFLKTAESIAPRRENPMGMS</sequence>
<protein>
    <submittedName>
        <fullName evidence="3">Universal stress protein</fullName>
    </submittedName>
</protein>
<reference evidence="3" key="1">
    <citation type="submission" date="2020-10" db="EMBL/GenBank/DDBJ databases">
        <authorList>
            <person name="Castelo-Branco R."/>
            <person name="Eusebio N."/>
            <person name="Adriana R."/>
            <person name="Vieira A."/>
            <person name="Brugerolle De Fraissinette N."/>
            <person name="Rezende De Castro R."/>
            <person name="Schneider M.P."/>
            <person name="Vasconcelos V."/>
            <person name="Leao P.N."/>
        </authorList>
    </citation>
    <scope>NUCLEOTIDE SEQUENCE</scope>
    <source>
        <strain evidence="3">LEGE 11467</strain>
    </source>
</reference>
<comment type="similarity">
    <text evidence="1">Belongs to the universal stress protein A family.</text>
</comment>
<dbReference type="Gene3D" id="3.40.50.12370">
    <property type="match status" value="1"/>
</dbReference>
<name>A0A928VYE0_9CYAN</name>
<evidence type="ECO:0000313" key="3">
    <source>
        <dbReference type="EMBL" id="MBE9042477.1"/>
    </source>
</evidence>